<accession>A0A2W2GUK6</accession>
<dbReference type="GO" id="GO:0005975">
    <property type="term" value="P:carbohydrate metabolic process"/>
    <property type="evidence" value="ECO:0007669"/>
    <property type="project" value="InterPro"/>
</dbReference>
<evidence type="ECO:0000313" key="5">
    <source>
        <dbReference type="EMBL" id="PZG46219.1"/>
    </source>
</evidence>
<dbReference type="InterPro" id="IPR002509">
    <property type="entry name" value="NODB_dom"/>
</dbReference>
<comment type="caution">
    <text evidence="5">The sequence shown here is derived from an EMBL/GenBank/DDBJ whole genome shotgun (WGS) entry which is preliminary data.</text>
</comment>
<keyword evidence="6" id="KW-1185">Reference proteome</keyword>
<dbReference type="AlphaFoldDB" id="A0A2W2GUK6"/>
<dbReference type="InterPro" id="IPR011330">
    <property type="entry name" value="Glyco_hydro/deAcase_b/a-brl"/>
</dbReference>
<organism evidence="5 6">
    <name type="scientific">Spongiactinospora gelatinilytica</name>
    <dbReference type="NCBI Taxonomy" id="2666298"/>
    <lineage>
        <taxon>Bacteria</taxon>
        <taxon>Bacillati</taxon>
        <taxon>Actinomycetota</taxon>
        <taxon>Actinomycetes</taxon>
        <taxon>Streptosporangiales</taxon>
        <taxon>Streptosporangiaceae</taxon>
        <taxon>Spongiactinospora</taxon>
    </lineage>
</organism>
<dbReference type="PANTHER" id="PTHR34216:SF3">
    <property type="entry name" value="POLY-BETA-1,6-N-ACETYL-D-GLUCOSAMINE N-DEACETYLASE"/>
    <property type="match status" value="1"/>
</dbReference>
<comment type="subcellular location">
    <subcellularLocation>
        <location evidence="1">Secreted</location>
    </subcellularLocation>
</comment>
<gene>
    <name evidence="5" type="ORF">C1I98_14695</name>
</gene>
<dbReference type="SUPFAM" id="SSF88713">
    <property type="entry name" value="Glycoside hydrolase/deacetylase"/>
    <property type="match status" value="1"/>
</dbReference>
<feature type="compositionally biased region" description="Pro residues" evidence="3">
    <location>
        <begin position="22"/>
        <end position="47"/>
    </location>
</feature>
<dbReference type="GO" id="GO:0005576">
    <property type="term" value="C:extracellular region"/>
    <property type="evidence" value="ECO:0007669"/>
    <property type="project" value="UniProtKB-SubCell"/>
</dbReference>
<evidence type="ECO:0000256" key="3">
    <source>
        <dbReference type="SAM" id="MobiDB-lite"/>
    </source>
</evidence>
<protein>
    <submittedName>
        <fullName evidence="5">Polysaccharide deacetylase</fullName>
    </submittedName>
</protein>
<keyword evidence="2" id="KW-0732">Signal</keyword>
<dbReference type="EMBL" id="POUA01000098">
    <property type="protein sequence ID" value="PZG46219.1"/>
    <property type="molecule type" value="Genomic_DNA"/>
</dbReference>
<feature type="region of interest" description="Disordered" evidence="3">
    <location>
        <begin position="1"/>
        <end position="55"/>
    </location>
</feature>
<reference evidence="5 6" key="1">
    <citation type="submission" date="2018-01" db="EMBL/GenBank/DDBJ databases">
        <title>Draft genome sequence of Sphaerisporangium sp. 7K107.</title>
        <authorList>
            <person name="Sahin N."/>
            <person name="Saygin H."/>
            <person name="Ay H."/>
        </authorList>
    </citation>
    <scope>NUCLEOTIDE SEQUENCE [LARGE SCALE GENOMIC DNA]</scope>
    <source>
        <strain evidence="5 6">7K107</strain>
    </source>
</reference>
<evidence type="ECO:0000313" key="6">
    <source>
        <dbReference type="Proteomes" id="UP000248544"/>
    </source>
</evidence>
<dbReference type="GO" id="GO:0016810">
    <property type="term" value="F:hydrolase activity, acting on carbon-nitrogen (but not peptide) bonds"/>
    <property type="evidence" value="ECO:0007669"/>
    <property type="project" value="InterPro"/>
</dbReference>
<evidence type="ECO:0000256" key="2">
    <source>
        <dbReference type="ARBA" id="ARBA00022729"/>
    </source>
</evidence>
<dbReference type="InterPro" id="IPR051398">
    <property type="entry name" value="Polysacch_Deacetylase"/>
</dbReference>
<dbReference type="Proteomes" id="UP000248544">
    <property type="component" value="Unassembled WGS sequence"/>
</dbReference>
<feature type="domain" description="NodB homology" evidence="4">
    <location>
        <begin position="121"/>
        <end position="348"/>
    </location>
</feature>
<name>A0A2W2GUK6_9ACTN</name>
<sequence>MSGQDPPVNRPAAKPRPKTGPATPPAVPPTALPPPVQALPSVGPPAPITATPESARRVKANELGLVPVLMYHRIVGKRHASIDRTPAAVRAELVRLAKEGYVPVTAREFVRGEINIPAGSHPVVLTFDDGHESHFALDERGMPAKDTAVAIIYDVAKKYPDFRPVATFWINSRPFGLENVKQQEQAVRWLIERGFEVGNHTWGHPDLRAIPPKRAREQIARGERLLQRLGVTDSETFALPFGSRPRGKTSKTGKWGGTGYDYKGVFLAGAEPSLSPHHKKLDRGSIQRIQSNGKKGECRRWCSKYWLDWLAKHPDQRYTADGDPARISIPRQLQGNIAVKGSRQVNAY</sequence>
<evidence type="ECO:0000256" key="1">
    <source>
        <dbReference type="ARBA" id="ARBA00004613"/>
    </source>
</evidence>
<dbReference type="PROSITE" id="PS51677">
    <property type="entry name" value="NODB"/>
    <property type="match status" value="1"/>
</dbReference>
<proteinExistence type="predicted"/>
<dbReference type="Pfam" id="PF01522">
    <property type="entry name" value="Polysacc_deac_1"/>
    <property type="match status" value="1"/>
</dbReference>
<evidence type="ECO:0000259" key="4">
    <source>
        <dbReference type="PROSITE" id="PS51677"/>
    </source>
</evidence>
<dbReference type="PANTHER" id="PTHR34216">
    <property type="match status" value="1"/>
</dbReference>
<dbReference type="Gene3D" id="3.20.20.370">
    <property type="entry name" value="Glycoside hydrolase/deacetylase"/>
    <property type="match status" value="1"/>
</dbReference>